<organism evidence="1 2">
    <name type="scientific">Sphaerisporangium rufum</name>
    <dbReference type="NCBI Taxonomy" id="1381558"/>
    <lineage>
        <taxon>Bacteria</taxon>
        <taxon>Bacillati</taxon>
        <taxon>Actinomycetota</taxon>
        <taxon>Actinomycetes</taxon>
        <taxon>Streptosporangiales</taxon>
        <taxon>Streptosporangiaceae</taxon>
        <taxon>Sphaerisporangium</taxon>
    </lineage>
</organism>
<dbReference type="AlphaFoldDB" id="A0A919R3S8"/>
<reference evidence="1" key="1">
    <citation type="submission" date="2021-01" db="EMBL/GenBank/DDBJ databases">
        <title>Whole genome shotgun sequence of Sphaerisporangium rufum NBRC 109079.</title>
        <authorList>
            <person name="Komaki H."/>
            <person name="Tamura T."/>
        </authorList>
    </citation>
    <scope>NUCLEOTIDE SEQUENCE</scope>
    <source>
        <strain evidence="1">NBRC 109079</strain>
    </source>
</reference>
<name>A0A919R3S8_9ACTN</name>
<proteinExistence type="predicted"/>
<comment type="caution">
    <text evidence="1">The sequence shown here is derived from an EMBL/GenBank/DDBJ whole genome shotgun (WGS) entry which is preliminary data.</text>
</comment>
<evidence type="ECO:0000313" key="2">
    <source>
        <dbReference type="Proteomes" id="UP000655287"/>
    </source>
</evidence>
<keyword evidence="2" id="KW-1185">Reference proteome</keyword>
<accession>A0A919R3S8</accession>
<evidence type="ECO:0000313" key="1">
    <source>
        <dbReference type="EMBL" id="GII78783.1"/>
    </source>
</evidence>
<gene>
    <name evidence="1" type="ORF">Sru01_37650</name>
</gene>
<dbReference type="EMBL" id="BOOU01000052">
    <property type="protein sequence ID" value="GII78783.1"/>
    <property type="molecule type" value="Genomic_DNA"/>
</dbReference>
<protein>
    <submittedName>
        <fullName evidence="1">Uncharacterized protein</fullName>
    </submittedName>
</protein>
<sequence length="275" mass="29138">MSSLAETVHHLTSVRELLGHRQPADAQRRLTRVGAQLSIVIGEIMFCADRFGLARRWYAAAARAADEAGDRQLADLALASTALIPTYSGEPRAALAMVGPRLEHAVGATPAIAWMWGFAALAHATLGDRAAFDRAINRSRYTLDRCPADAVQPGILSFQRERHAFYEAKGRSDLGDLAGAADAVTRTLTAYDAGDSNDPTLVRLAYAGALARAGEVEEACHTAAGAVRDRPPGESVTVMVRAHEFDALLADVGATTAEWQAALAALPVSGSQKLP</sequence>
<dbReference type="Proteomes" id="UP000655287">
    <property type="component" value="Unassembled WGS sequence"/>
</dbReference>